<reference evidence="2" key="1">
    <citation type="submission" date="2022-10" db="EMBL/GenBank/DDBJ databases">
        <title>Novel sulphate-reducing endosymbionts in the free-living metamonad Anaeramoeba.</title>
        <authorList>
            <person name="Jerlstrom-Hultqvist J."/>
            <person name="Cepicka I."/>
            <person name="Gallot-Lavallee L."/>
            <person name="Salas-Leiva D."/>
            <person name="Curtis B.A."/>
            <person name="Zahonova K."/>
            <person name="Pipaliya S."/>
            <person name="Dacks J."/>
            <person name="Roger A.J."/>
        </authorList>
    </citation>
    <scope>NUCLEOTIDE SEQUENCE</scope>
    <source>
        <strain evidence="2">BMAN</strain>
    </source>
</reference>
<dbReference type="AlphaFoldDB" id="A0A9Q0LFG8"/>
<dbReference type="EMBL" id="JAPDFW010000094">
    <property type="protein sequence ID" value="KAJ5070538.1"/>
    <property type="molecule type" value="Genomic_DNA"/>
</dbReference>
<proteinExistence type="predicted"/>
<keyword evidence="3" id="KW-1185">Reference proteome</keyword>
<sequence length="965" mass="116496">MEDLMEMKSNHPNSYKKFQNLYIREKQKKYLQISSKNKQNKEIEFDGKKIFYDQKRNQYHFPLPKEISNLEKNLLLITKLIPKSNQIKLKKYVTFKRKKFPKDLYSKIYHLISGINWEKYTFSKLTKQIVINEDNWEKDNNNFQKKRFDYFKLIPNQNIKKSKYLHFEQYIGKIENFVQEMLKIKTEKNQITSDYLTLVESIQNFFQKKSDFNLYLHLNLMKKLSSQYLEDDHLIKLFISKNEKLDENQFEKEIEEEIENKENLQKISEEDESKTKTTELIRKSIFSFPYLIEMINWKTQINHHISFNNKNQTFLDNEMWDQVINKFDLIFDMISRISSFQLDRFYMKNRYDLSMNYLLTYEDILNIILLQFPFKFSIPIVLISEIEQQASKFIFTIFQNYLDQIVKIIHIRKTTQRKSIEKSFYKILKFSQMQSKKKVYLIFENLHLASFEVMLFIKTIFFSKLFKEESNDLQEDFFSNIQLIGTIKKSKYIKTENGLILENYSNYFGNLINKIINQNVDLRNEEFIQNKKGIITESFIESIDFLKKKHIQNTKEMKEYKPLDDINIQIICDKFMKLFLWLLQDDSSSILFQDITEFEVKITEKRFQSALILSLFICFDAKFQSQDINQYSKKIGSIIGMKSNTENMFQEVEDEVTENLLRNLMIPKEIFVLKLFLKNFLFEFISSFSGVPFIICNPQKEPKTVSSEILRKILKYSSNPILENVHLKRIKCFFLSYSEGLMSKYFVRNVLKKIKKFSLKKKDLQVVLHIDYEQYSDISSKFKPDFVEPIQKEIWKRDYDVFSLIISLNGKMDVIQKYFPNEILINNQNVDHEFVVMEQFQKDLIKEESADFLKEKMEMKEMDKSLDFTRYYFEIVNQVNKLIEKEKSKGINFDSRIEFRKKIRANDFRNDPIFIIFRKLISRDESVFKNLEVFKNIVELFQDWIFQKENPRIRVGFGVEDFSFF</sequence>
<evidence type="ECO:0000256" key="1">
    <source>
        <dbReference type="SAM" id="Coils"/>
    </source>
</evidence>
<comment type="caution">
    <text evidence="2">The sequence shown here is derived from an EMBL/GenBank/DDBJ whole genome shotgun (WGS) entry which is preliminary data.</text>
</comment>
<feature type="coiled-coil region" evidence="1">
    <location>
        <begin position="247"/>
        <end position="274"/>
    </location>
</feature>
<protein>
    <submittedName>
        <fullName evidence="2">Uncharacterized protein</fullName>
    </submittedName>
</protein>
<dbReference type="Proteomes" id="UP001149090">
    <property type="component" value="Unassembled WGS sequence"/>
</dbReference>
<evidence type="ECO:0000313" key="3">
    <source>
        <dbReference type="Proteomes" id="UP001149090"/>
    </source>
</evidence>
<gene>
    <name evidence="2" type="ORF">M0811_10807</name>
</gene>
<name>A0A9Q0LFG8_ANAIG</name>
<accession>A0A9Q0LFG8</accession>
<keyword evidence="1" id="KW-0175">Coiled coil</keyword>
<organism evidence="2 3">
    <name type="scientific">Anaeramoeba ignava</name>
    <name type="common">Anaerobic marine amoeba</name>
    <dbReference type="NCBI Taxonomy" id="1746090"/>
    <lineage>
        <taxon>Eukaryota</taxon>
        <taxon>Metamonada</taxon>
        <taxon>Anaeramoebidae</taxon>
        <taxon>Anaeramoeba</taxon>
    </lineage>
</organism>
<evidence type="ECO:0000313" key="2">
    <source>
        <dbReference type="EMBL" id="KAJ5070538.1"/>
    </source>
</evidence>